<dbReference type="InterPro" id="IPR005828">
    <property type="entry name" value="MFS_sugar_transport-like"/>
</dbReference>
<dbReference type="Gene3D" id="1.20.1250.20">
    <property type="entry name" value="MFS general substrate transporter like domains"/>
    <property type="match status" value="1"/>
</dbReference>
<keyword evidence="3" id="KW-1003">Cell membrane</keyword>
<evidence type="ECO:0000256" key="3">
    <source>
        <dbReference type="ARBA" id="ARBA00022475"/>
    </source>
</evidence>
<feature type="transmembrane region" description="Helical" evidence="8">
    <location>
        <begin position="381"/>
        <end position="399"/>
    </location>
</feature>
<evidence type="ECO:0000256" key="1">
    <source>
        <dbReference type="ARBA" id="ARBA00004651"/>
    </source>
</evidence>
<feature type="transmembrane region" description="Helical" evidence="8">
    <location>
        <begin position="134"/>
        <end position="157"/>
    </location>
</feature>
<dbReference type="SUPFAM" id="SSF103473">
    <property type="entry name" value="MFS general substrate transporter"/>
    <property type="match status" value="1"/>
</dbReference>
<dbReference type="EMBL" id="CAXAMN010008892">
    <property type="protein sequence ID" value="CAK9027107.1"/>
    <property type="molecule type" value="Genomic_DNA"/>
</dbReference>
<evidence type="ECO:0000256" key="2">
    <source>
        <dbReference type="ARBA" id="ARBA00022448"/>
    </source>
</evidence>
<keyword evidence="6 8" id="KW-1133">Transmembrane helix</keyword>
<dbReference type="InterPro" id="IPR005829">
    <property type="entry name" value="Sugar_transporter_CS"/>
</dbReference>
<feature type="transmembrane region" description="Helical" evidence="8">
    <location>
        <begin position="71"/>
        <end position="92"/>
    </location>
</feature>
<dbReference type="PANTHER" id="PTHR43528:SF1">
    <property type="entry name" value="ALPHA-KETOGLUTARATE PERMEASE"/>
    <property type="match status" value="1"/>
</dbReference>
<dbReference type="Pfam" id="PF00083">
    <property type="entry name" value="Sugar_tr"/>
    <property type="match status" value="1"/>
</dbReference>
<comment type="subcellular location">
    <subcellularLocation>
        <location evidence="1">Cell membrane</location>
        <topology evidence="1">Multi-pass membrane protein</topology>
    </subcellularLocation>
</comment>
<evidence type="ECO:0000256" key="7">
    <source>
        <dbReference type="ARBA" id="ARBA00023136"/>
    </source>
</evidence>
<dbReference type="Proteomes" id="UP001642484">
    <property type="component" value="Unassembled WGS sequence"/>
</dbReference>
<dbReference type="InterPro" id="IPR020846">
    <property type="entry name" value="MFS_dom"/>
</dbReference>
<keyword evidence="5" id="KW-0769">Symport</keyword>
<evidence type="ECO:0000256" key="8">
    <source>
        <dbReference type="SAM" id="Phobius"/>
    </source>
</evidence>
<feature type="transmembrane region" description="Helical" evidence="8">
    <location>
        <begin position="299"/>
        <end position="317"/>
    </location>
</feature>
<dbReference type="PROSITE" id="PS00217">
    <property type="entry name" value="SUGAR_TRANSPORT_2"/>
    <property type="match status" value="1"/>
</dbReference>
<feature type="transmembrane region" description="Helical" evidence="8">
    <location>
        <begin position="169"/>
        <end position="192"/>
    </location>
</feature>
<evidence type="ECO:0000256" key="5">
    <source>
        <dbReference type="ARBA" id="ARBA00022847"/>
    </source>
</evidence>
<organism evidence="10 11">
    <name type="scientific">Durusdinium trenchii</name>
    <dbReference type="NCBI Taxonomy" id="1381693"/>
    <lineage>
        <taxon>Eukaryota</taxon>
        <taxon>Sar</taxon>
        <taxon>Alveolata</taxon>
        <taxon>Dinophyceae</taxon>
        <taxon>Suessiales</taxon>
        <taxon>Symbiodiniaceae</taxon>
        <taxon>Durusdinium</taxon>
    </lineage>
</organism>
<feature type="transmembrane region" description="Helical" evidence="8">
    <location>
        <begin position="411"/>
        <end position="437"/>
    </location>
</feature>
<name>A0ABP0KKG4_9DINO</name>
<feature type="transmembrane region" description="Helical" evidence="8">
    <location>
        <begin position="204"/>
        <end position="223"/>
    </location>
</feature>
<feature type="transmembrane region" description="Helical" evidence="8">
    <location>
        <begin position="351"/>
        <end position="369"/>
    </location>
</feature>
<feature type="transmembrane region" description="Helical" evidence="8">
    <location>
        <begin position="104"/>
        <end position="128"/>
    </location>
</feature>
<comment type="caution">
    <text evidence="10">The sequence shown here is derived from an EMBL/GenBank/DDBJ whole genome shotgun (WGS) entry which is preliminary data.</text>
</comment>
<proteinExistence type="predicted"/>
<dbReference type="InterPro" id="IPR036259">
    <property type="entry name" value="MFS_trans_sf"/>
</dbReference>
<dbReference type="PROSITE" id="PS50850">
    <property type="entry name" value="MFS"/>
    <property type="match status" value="1"/>
</dbReference>
<feature type="transmembrane region" description="Helical" evidence="8">
    <location>
        <begin position="329"/>
        <end position="345"/>
    </location>
</feature>
<sequence length="449" mass="49100">MLPESDTNEISDVCSSTCESEGPVRERLVNKKFLAAALGNWLEWYDFGVYAAVPDILGAHFFPQSDPSVQIMHSFMAFAAGYLTRPVGGVLIGTLGDTVGRKCALWTSMLLMMCPTVFIGCLPTYAQIGGLSTALLVGLRLLQGIAVGGEYVSALVFSMEHARSGQKTVSGALMSISVALGTFSGFGVVSLLQWLLSEAQMQSFGWRICFWLGLVVGVVGLFLRSQVSEPEEYMEARQVGQLVQHPLWSLGQKHWDSVLLMVGTQAITPAAWYQNFIWILQLYEGKMSHQKPILGAAELNTAMQLAPSMLVLFIAFFRSNFDFSCSVRLGMIWLALCALPGYWLVSLRGFWSALGAQALFALGAGFVAWGNPFLMHSSFPVQVRVVAMGVSYNLAAAIFGGPTPYICSQLLVHWGVLAPALWLLFVSLLSFSCMLVLQCRQDRIRLTGQ</sequence>
<evidence type="ECO:0000313" key="11">
    <source>
        <dbReference type="Proteomes" id="UP001642484"/>
    </source>
</evidence>
<evidence type="ECO:0000313" key="10">
    <source>
        <dbReference type="EMBL" id="CAK9027107.1"/>
    </source>
</evidence>
<keyword evidence="2" id="KW-0813">Transport</keyword>
<accession>A0ABP0KKG4</accession>
<keyword evidence="7 8" id="KW-0472">Membrane</keyword>
<reference evidence="10 11" key="1">
    <citation type="submission" date="2024-02" db="EMBL/GenBank/DDBJ databases">
        <authorList>
            <person name="Chen Y."/>
            <person name="Shah S."/>
            <person name="Dougan E. K."/>
            <person name="Thang M."/>
            <person name="Chan C."/>
        </authorList>
    </citation>
    <scope>NUCLEOTIDE SEQUENCE [LARGE SCALE GENOMIC DNA]</scope>
</reference>
<feature type="transmembrane region" description="Helical" evidence="8">
    <location>
        <begin position="258"/>
        <end position="279"/>
    </location>
</feature>
<evidence type="ECO:0000259" key="9">
    <source>
        <dbReference type="PROSITE" id="PS50850"/>
    </source>
</evidence>
<evidence type="ECO:0000256" key="6">
    <source>
        <dbReference type="ARBA" id="ARBA00022989"/>
    </source>
</evidence>
<feature type="domain" description="Major facilitator superfamily (MFS) profile" evidence="9">
    <location>
        <begin position="32"/>
        <end position="444"/>
    </location>
</feature>
<keyword evidence="11" id="KW-1185">Reference proteome</keyword>
<evidence type="ECO:0000256" key="4">
    <source>
        <dbReference type="ARBA" id="ARBA00022692"/>
    </source>
</evidence>
<keyword evidence="4 8" id="KW-0812">Transmembrane</keyword>
<protein>
    <recommendedName>
        <fullName evidence="9">Major facilitator superfamily (MFS) profile domain-containing protein</fullName>
    </recommendedName>
</protein>
<gene>
    <name evidence="10" type="ORF">CCMP2556_LOCUS16634</name>
</gene>
<dbReference type="PANTHER" id="PTHR43528">
    <property type="entry name" value="ALPHA-KETOGLUTARATE PERMEASE"/>
    <property type="match status" value="1"/>
</dbReference>
<dbReference type="InterPro" id="IPR051084">
    <property type="entry name" value="H+-coupled_symporters"/>
</dbReference>